<feature type="non-terminal residue" evidence="2">
    <location>
        <position position="44"/>
    </location>
</feature>
<dbReference type="PROSITE" id="PS50106">
    <property type="entry name" value="PDZ"/>
    <property type="match status" value="1"/>
</dbReference>
<dbReference type="InterPro" id="IPR001478">
    <property type="entry name" value="PDZ"/>
</dbReference>
<evidence type="ECO:0000313" key="2">
    <source>
        <dbReference type="EMBL" id="VCW68751.1"/>
    </source>
</evidence>
<organism evidence="2 3">
    <name type="scientific">Gulo gulo</name>
    <name type="common">Wolverine</name>
    <name type="synonym">Gluton</name>
    <dbReference type="NCBI Taxonomy" id="48420"/>
    <lineage>
        <taxon>Eukaryota</taxon>
        <taxon>Metazoa</taxon>
        <taxon>Chordata</taxon>
        <taxon>Craniata</taxon>
        <taxon>Vertebrata</taxon>
        <taxon>Euteleostomi</taxon>
        <taxon>Mammalia</taxon>
        <taxon>Eutheria</taxon>
        <taxon>Laurasiatheria</taxon>
        <taxon>Carnivora</taxon>
        <taxon>Caniformia</taxon>
        <taxon>Musteloidea</taxon>
        <taxon>Mustelidae</taxon>
        <taxon>Guloninae</taxon>
        <taxon>Gulo</taxon>
    </lineage>
</organism>
<dbReference type="InterPro" id="IPR041489">
    <property type="entry name" value="PDZ_6"/>
</dbReference>
<evidence type="ECO:0000313" key="3">
    <source>
        <dbReference type="Proteomes" id="UP000269945"/>
    </source>
</evidence>
<reference evidence="2 3" key="1">
    <citation type="submission" date="2018-10" db="EMBL/GenBank/DDBJ databases">
        <authorList>
            <person name="Ekblom R."/>
            <person name="Jareborg N."/>
        </authorList>
    </citation>
    <scope>NUCLEOTIDE SEQUENCE [LARGE SCALE GENOMIC DNA]</scope>
    <source>
        <tissue evidence="2">Muscle</tissue>
    </source>
</reference>
<keyword evidence="3" id="KW-1185">Reference proteome</keyword>
<evidence type="ECO:0000259" key="1">
    <source>
        <dbReference type="PROSITE" id="PS50106"/>
    </source>
</evidence>
<sequence length="44" mass="4757">MDTIFVKNVKDDGPAHRAGLRTGDRLVKVNGESVIGKTYSQVIA</sequence>
<protein>
    <recommendedName>
        <fullName evidence="1">PDZ domain-containing protein</fullName>
    </recommendedName>
</protein>
<dbReference type="Proteomes" id="UP000269945">
    <property type="component" value="Unassembled WGS sequence"/>
</dbReference>
<dbReference type="PANTHER" id="PTHR23175:SF5">
    <property type="entry name" value="RHO GTPASE-ACTIVATING PROTEIN 23"/>
    <property type="match status" value="1"/>
</dbReference>
<name>A0A9X9PVT9_GULGU</name>
<dbReference type="AlphaFoldDB" id="A0A9X9PVT9"/>
<accession>A0A9X9PVT9</accession>
<dbReference type="InterPro" id="IPR036034">
    <property type="entry name" value="PDZ_sf"/>
</dbReference>
<dbReference type="Pfam" id="PF17820">
    <property type="entry name" value="PDZ_6"/>
    <property type="match status" value="1"/>
</dbReference>
<dbReference type="EMBL" id="CYRY02004226">
    <property type="protein sequence ID" value="VCW68751.1"/>
    <property type="molecule type" value="Genomic_DNA"/>
</dbReference>
<dbReference type="SUPFAM" id="SSF50156">
    <property type="entry name" value="PDZ domain-like"/>
    <property type="match status" value="1"/>
</dbReference>
<gene>
    <name evidence="2" type="ORF">BN2614_LOCUS1</name>
</gene>
<dbReference type="Gene3D" id="2.30.42.10">
    <property type="match status" value="1"/>
</dbReference>
<comment type="caution">
    <text evidence="2">The sequence shown here is derived from an EMBL/GenBank/DDBJ whole genome shotgun (WGS) entry which is preliminary data.</text>
</comment>
<proteinExistence type="predicted"/>
<feature type="domain" description="PDZ" evidence="1">
    <location>
        <begin position="1"/>
        <end position="44"/>
    </location>
</feature>
<dbReference type="PANTHER" id="PTHR23175">
    <property type="entry name" value="PDZ DOMAIN-CONTAINING PROTEIN"/>
    <property type="match status" value="1"/>
</dbReference>